<dbReference type="CDD" id="cd16449">
    <property type="entry name" value="RING-HC"/>
    <property type="match status" value="1"/>
</dbReference>
<dbReference type="EMBL" id="JARJCM010000045">
    <property type="protein sequence ID" value="KAJ7036079.1"/>
    <property type="molecule type" value="Genomic_DNA"/>
</dbReference>
<protein>
    <recommendedName>
        <fullName evidence="3">RING-type domain-containing protein</fullName>
    </recommendedName>
</protein>
<evidence type="ECO:0000313" key="4">
    <source>
        <dbReference type="EMBL" id="KAJ7036079.1"/>
    </source>
</evidence>
<keyword evidence="1" id="KW-0862">Zinc</keyword>
<proteinExistence type="predicted"/>
<dbReference type="SUPFAM" id="SSF57850">
    <property type="entry name" value="RING/U-box"/>
    <property type="match status" value="1"/>
</dbReference>
<dbReference type="Proteomes" id="UP001218188">
    <property type="component" value="Unassembled WGS sequence"/>
</dbReference>
<keyword evidence="1" id="KW-0863">Zinc-finger</keyword>
<evidence type="ECO:0000256" key="2">
    <source>
        <dbReference type="SAM" id="MobiDB-lite"/>
    </source>
</evidence>
<dbReference type="PROSITE" id="PS50089">
    <property type="entry name" value="ZF_RING_2"/>
    <property type="match status" value="1"/>
</dbReference>
<comment type="caution">
    <text evidence="4">The sequence shown here is derived from an EMBL/GenBank/DDBJ whole genome shotgun (WGS) entry which is preliminary data.</text>
</comment>
<organism evidence="4 5">
    <name type="scientific">Mycena alexandri</name>
    <dbReference type="NCBI Taxonomy" id="1745969"/>
    <lineage>
        <taxon>Eukaryota</taxon>
        <taxon>Fungi</taxon>
        <taxon>Dikarya</taxon>
        <taxon>Basidiomycota</taxon>
        <taxon>Agaricomycotina</taxon>
        <taxon>Agaricomycetes</taxon>
        <taxon>Agaricomycetidae</taxon>
        <taxon>Agaricales</taxon>
        <taxon>Marasmiineae</taxon>
        <taxon>Mycenaceae</taxon>
        <taxon>Mycena</taxon>
    </lineage>
</organism>
<keyword evidence="5" id="KW-1185">Reference proteome</keyword>
<dbReference type="GO" id="GO:0008270">
    <property type="term" value="F:zinc ion binding"/>
    <property type="evidence" value="ECO:0007669"/>
    <property type="project" value="UniProtKB-KW"/>
</dbReference>
<reference evidence="4" key="1">
    <citation type="submission" date="2023-03" db="EMBL/GenBank/DDBJ databases">
        <title>Massive genome expansion in bonnet fungi (Mycena s.s.) driven by repeated elements and novel gene families across ecological guilds.</title>
        <authorList>
            <consortium name="Lawrence Berkeley National Laboratory"/>
            <person name="Harder C.B."/>
            <person name="Miyauchi S."/>
            <person name="Viragh M."/>
            <person name="Kuo A."/>
            <person name="Thoen E."/>
            <person name="Andreopoulos B."/>
            <person name="Lu D."/>
            <person name="Skrede I."/>
            <person name="Drula E."/>
            <person name="Henrissat B."/>
            <person name="Morin E."/>
            <person name="Kohler A."/>
            <person name="Barry K."/>
            <person name="LaButti K."/>
            <person name="Morin E."/>
            <person name="Salamov A."/>
            <person name="Lipzen A."/>
            <person name="Mereny Z."/>
            <person name="Hegedus B."/>
            <person name="Baldrian P."/>
            <person name="Stursova M."/>
            <person name="Weitz H."/>
            <person name="Taylor A."/>
            <person name="Grigoriev I.V."/>
            <person name="Nagy L.G."/>
            <person name="Martin F."/>
            <person name="Kauserud H."/>
        </authorList>
    </citation>
    <scope>NUCLEOTIDE SEQUENCE</scope>
    <source>
        <strain evidence="4">CBHHK200</strain>
    </source>
</reference>
<dbReference type="AlphaFoldDB" id="A0AAD6SXW0"/>
<dbReference type="SMART" id="SM00184">
    <property type="entry name" value="RING"/>
    <property type="match status" value="1"/>
</dbReference>
<keyword evidence="1" id="KW-0479">Metal-binding</keyword>
<dbReference type="Gene3D" id="3.30.40.10">
    <property type="entry name" value="Zinc/RING finger domain, C3HC4 (zinc finger)"/>
    <property type="match status" value="1"/>
</dbReference>
<feature type="compositionally biased region" description="Basic and acidic residues" evidence="2">
    <location>
        <begin position="19"/>
        <end position="28"/>
    </location>
</feature>
<sequence length="281" mass="31190">MSLSKMRPGSQGNPLVVDENGHLVERGASRRRRQRIFESPPPVVNTLRMTTTTTVRAARNAANAVAGPSSEPSAARMAADRVMYNEDRAEECREAQERAHERAVVALRAQDDTLQLLKVPTHNIDGRRLSRRKRLAHTSQTVVGPVAPAQIPAPFVRSAERVGLRICHVPALTADALYKSDARLADYKDPKQHHLCGICKGVKDHPVSYVCGHSHCYACIRVWLEKGWKCPECQDIMHCPPFRHYGEESGLADTFPGWADASEIEISWVGLHFPKAPANRA</sequence>
<evidence type="ECO:0000259" key="3">
    <source>
        <dbReference type="PROSITE" id="PS50089"/>
    </source>
</evidence>
<evidence type="ECO:0000313" key="5">
    <source>
        <dbReference type="Proteomes" id="UP001218188"/>
    </source>
</evidence>
<gene>
    <name evidence="4" type="ORF">C8F04DRAFT_1258194</name>
</gene>
<feature type="domain" description="RING-type" evidence="3">
    <location>
        <begin position="196"/>
        <end position="234"/>
    </location>
</feature>
<dbReference type="InterPro" id="IPR013083">
    <property type="entry name" value="Znf_RING/FYVE/PHD"/>
</dbReference>
<accession>A0AAD6SXW0</accession>
<feature type="region of interest" description="Disordered" evidence="2">
    <location>
        <begin position="1"/>
        <end position="41"/>
    </location>
</feature>
<name>A0AAD6SXW0_9AGAR</name>
<dbReference type="InterPro" id="IPR001841">
    <property type="entry name" value="Znf_RING"/>
</dbReference>
<dbReference type="Pfam" id="PF13923">
    <property type="entry name" value="zf-C3HC4_2"/>
    <property type="match status" value="1"/>
</dbReference>
<evidence type="ECO:0000256" key="1">
    <source>
        <dbReference type="PROSITE-ProRule" id="PRU00175"/>
    </source>
</evidence>